<dbReference type="RefSeq" id="WP_122031148.1">
    <property type="nucleotide sequence ID" value="NZ_LS483254.1"/>
</dbReference>
<organism evidence="2 3">
    <name type="scientific">Candidatus Bipolaricaulis anaerobius</name>
    <dbReference type="NCBI Taxonomy" id="2026885"/>
    <lineage>
        <taxon>Bacteria</taxon>
        <taxon>Candidatus Bipolaricaulota</taxon>
        <taxon>Candidatus Bipolaricaulia</taxon>
        <taxon>Candidatus Bipolaricaulales</taxon>
        <taxon>Candidatus Bipolaricaulaceae</taxon>
        <taxon>Candidatus Bipolaricaulis</taxon>
    </lineage>
</organism>
<reference evidence="3" key="1">
    <citation type="submission" date="2018-05" db="EMBL/GenBank/DDBJ databases">
        <authorList>
            <person name="Hao L."/>
        </authorList>
    </citation>
    <scope>NUCLEOTIDE SEQUENCE [LARGE SCALE GENOMIC DNA]</scope>
</reference>
<feature type="transmembrane region" description="Helical" evidence="1">
    <location>
        <begin position="52"/>
        <end position="73"/>
    </location>
</feature>
<dbReference type="AlphaFoldDB" id="A0A2X3KZD6"/>
<dbReference type="KEGG" id="bana:BARAN1_0842"/>
<name>A0A2X3KZD6_9BACT</name>
<protein>
    <submittedName>
        <fullName evidence="2">Uncharacterized protein</fullName>
    </submittedName>
</protein>
<accession>A0A2X3KZD6</accession>
<keyword evidence="1" id="KW-0812">Transmembrane</keyword>
<dbReference type="EMBL" id="LS483254">
    <property type="protein sequence ID" value="SQD92866.1"/>
    <property type="molecule type" value="Genomic_DNA"/>
</dbReference>
<feature type="transmembrane region" description="Helical" evidence="1">
    <location>
        <begin position="80"/>
        <end position="97"/>
    </location>
</feature>
<evidence type="ECO:0000313" key="3">
    <source>
        <dbReference type="Proteomes" id="UP000249818"/>
    </source>
</evidence>
<keyword evidence="1" id="KW-0472">Membrane</keyword>
<sequence>MRAVAVALAAVVGVGMVGWARQEPNPIPLIHGIASFAIPGLGQYLNEEYDKALTHFAVDVALVVGGGYLAAILPYPGFSLYWGVGVVHALWAFYSGWDAYQVALQREGISLEVSPTGFAVRF</sequence>
<evidence type="ECO:0000313" key="2">
    <source>
        <dbReference type="EMBL" id="SQD92866.1"/>
    </source>
</evidence>
<gene>
    <name evidence="2" type="ORF">BARAN1_0842</name>
</gene>
<keyword evidence="1" id="KW-1133">Transmembrane helix</keyword>
<dbReference type="Proteomes" id="UP000249818">
    <property type="component" value="Chromosome BARAN1"/>
</dbReference>
<proteinExistence type="predicted"/>
<keyword evidence="3" id="KW-1185">Reference proteome</keyword>
<evidence type="ECO:0000256" key="1">
    <source>
        <dbReference type="SAM" id="Phobius"/>
    </source>
</evidence>